<dbReference type="Proteomes" id="UP000001070">
    <property type="component" value="Unassembled WGS sequence"/>
</dbReference>
<dbReference type="AlphaFoldDB" id="B4J4P3"/>
<dbReference type="HOGENOM" id="CLU_570212_0_0_1"/>
<feature type="region of interest" description="Disordered" evidence="2">
    <location>
        <begin position="313"/>
        <end position="341"/>
    </location>
</feature>
<dbReference type="InParanoid" id="B4J4P3"/>
<feature type="compositionally biased region" description="Low complexity" evidence="2">
    <location>
        <begin position="313"/>
        <end position="337"/>
    </location>
</feature>
<protein>
    <submittedName>
        <fullName evidence="3">GH19710</fullName>
    </submittedName>
</protein>
<sequence>MKRGEVANPRAPCVVTTIDPDYIKDAGLQRLAKKFRMKTDILLLREITRNKFMCYSTQEMFLDRRREVDHQNQLYREAQEFHKFAADSLMKMKANEFKKMLQAQENLKKLKENKVAEELNQVKLQHQRVLMEVQEIYGRFQYLLKLISYFDDTLEQQSEQVDIKLPMPQHIANMEISERHPAGLEQVRQVKQYMEQVIRPYLDKRNHLNAEIWIKGYERNRMKVSNYNKRFTQLALLNHIVGILHDKAEKTQKRNASAVVFLKDPEFLQRRMAALQQRAHELFNDYEHSYCKDKLSIKLNSIVPVILKRLQNKVQPEQQPQQQKQPPKTPPQKSSKQWRTVEAMRASVANTKKASYKDEQDTTLTKVEKIQTFALELLGKLDAIPPTDLRRLEKSVRRHMAKQNEMSRRALVKQNRLHNWMEHFKKHHRLQQAQYSKQKA</sequence>
<keyword evidence="4" id="KW-1185">Reference proteome</keyword>
<proteinExistence type="predicted"/>
<name>B4J4P3_DROGR</name>
<dbReference type="OrthoDB" id="8026454at2759"/>
<dbReference type="PhylomeDB" id="B4J4P3"/>
<dbReference type="OMA" id="KRNHLNA"/>
<feature type="coiled-coil region" evidence="1">
    <location>
        <begin position="93"/>
        <end position="127"/>
    </location>
</feature>
<organism evidence="4">
    <name type="scientific">Drosophila grimshawi</name>
    <name type="common">Hawaiian fruit fly</name>
    <name type="synonym">Idiomyia grimshawi</name>
    <dbReference type="NCBI Taxonomy" id="7222"/>
    <lineage>
        <taxon>Eukaryota</taxon>
        <taxon>Metazoa</taxon>
        <taxon>Ecdysozoa</taxon>
        <taxon>Arthropoda</taxon>
        <taxon>Hexapoda</taxon>
        <taxon>Insecta</taxon>
        <taxon>Pterygota</taxon>
        <taxon>Neoptera</taxon>
        <taxon>Endopterygota</taxon>
        <taxon>Diptera</taxon>
        <taxon>Brachycera</taxon>
        <taxon>Muscomorpha</taxon>
        <taxon>Ephydroidea</taxon>
        <taxon>Drosophilidae</taxon>
        <taxon>Drosophila</taxon>
        <taxon>Hawaiian Drosophila</taxon>
    </lineage>
</organism>
<accession>B4J4P3</accession>
<evidence type="ECO:0000313" key="4">
    <source>
        <dbReference type="Proteomes" id="UP000001070"/>
    </source>
</evidence>
<dbReference type="EMBL" id="CH916367">
    <property type="protein sequence ID" value="EDW02748.1"/>
    <property type="molecule type" value="Genomic_DNA"/>
</dbReference>
<evidence type="ECO:0000256" key="1">
    <source>
        <dbReference type="SAM" id="Coils"/>
    </source>
</evidence>
<gene>
    <name evidence="3" type="primary">Dgri\GH19710</name>
    <name evidence="3" type="ORF">Dgri_GH19710</name>
</gene>
<dbReference type="eggNOG" id="ENOG502T86U">
    <property type="taxonomic scope" value="Eukaryota"/>
</dbReference>
<keyword evidence="1" id="KW-0175">Coiled coil</keyword>
<evidence type="ECO:0000313" key="3">
    <source>
        <dbReference type="EMBL" id="EDW02748.1"/>
    </source>
</evidence>
<reference evidence="3 4" key="1">
    <citation type="journal article" date="2007" name="Nature">
        <title>Evolution of genes and genomes on the Drosophila phylogeny.</title>
        <authorList>
            <consortium name="Drosophila 12 Genomes Consortium"/>
            <person name="Clark A.G."/>
            <person name="Eisen M.B."/>
            <person name="Smith D.R."/>
            <person name="Bergman C.M."/>
            <person name="Oliver B."/>
            <person name="Markow T.A."/>
            <person name="Kaufman T.C."/>
            <person name="Kellis M."/>
            <person name="Gelbart W."/>
            <person name="Iyer V.N."/>
            <person name="Pollard D.A."/>
            <person name="Sackton T.B."/>
            <person name="Larracuente A.M."/>
            <person name="Singh N.D."/>
            <person name="Abad J.P."/>
            <person name="Abt D.N."/>
            <person name="Adryan B."/>
            <person name="Aguade M."/>
            <person name="Akashi H."/>
            <person name="Anderson W.W."/>
            <person name="Aquadro C.F."/>
            <person name="Ardell D.H."/>
            <person name="Arguello R."/>
            <person name="Artieri C.G."/>
            <person name="Barbash D.A."/>
            <person name="Barker D."/>
            <person name="Barsanti P."/>
            <person name="Batterham P."/>
            <person name="Batzoglou S."/>
            <person name="Begun D."/>
            <person name="Bhutkar A."/>
            <person name="Blanco E."/>
            <person name="Bosak S.A."/>
            <person name="Bradley R.K."/>
            <person name="Brand A.D."/>
            <person name="Brent M.R."/>
            <person name="Brooks A.N."/>
            <person name="Brown R.H."/>
            <person name="Butlin R.K."/>
            <person name="Caggese C."/>
            <person name="Calvi B.R."/>
            <person name="Bernardo de Carvalho A."/>
            <person name="Caspi A."/>
            <person name="Castrezana S."/>
            <person name="Celniker S.E."/>
            <person name="Chang J.L."/>
            <person name="Chapple C."/>
            <person name="Chatterji S."/>
            <person name="Chinwalla A."/>
            <person name="Civetta A."/>
            <person name="Clifton S.W."/>
            <person name="Comeron J.M."/>
            <person name="Costello J.C."/>
            <person name="Coyne J.A."/>
            <person name="Daub J."/>
            <person name="David R.G."/>
            <person name="Delcher A.L."/>
            <person name="Delehaunty K."/>
            <person name="Do C.B."/>
            <person name="Ebling H."/>
            <person name="Edwards K."/>
            <person name="Eickbush T."/>
            <person name="Evans J.D."/>
            <person name="Filipski A."/>
            <person name="Findeiss S."/>
            <person name="Freyhult E."/>
            <person name="Fulton L."/>
            <person name="Fulton R."/>
            <person name="Garcia A.C."/>
            <person name="Gardiner A."/>
            <person name="Garfield D.A."/>
            <person name="Garvin B.E."/>
            <person name="Gibson G."/>
            <person name="Gilbert D."/>
            <person name="Gnerre S."/>
            <person name="Godfrey J."/>
            <person name="Good R."/>
            <person name="Gotea V."/>
            <person name="Gravely B."/>
            <person name="Greenberg A.J."/>
            <person name="Griffiths-Jones S."/>
            <person name="Gross S."/>
            <person name="Guigo R."/>
            <person name="Gustafson E.A."/>
            <person name="Haerty W."/>
            <person name="Hahn M.W."/>
            <person name="Halligan D.L."/>
            <person name="Halpern A.L."/>
            <person name="Halter G.M."/>
            <person name="Han M.V."/>
            <person name="Heger A."/>
            <person name="Hillier L."/>
            <person name="Hinrichs A.S."/>
            <person name="Holmes I."/>
            <person name="Hoskins R.A."/>
            <person name="Hubisz M.J."/>
            <person name="Hultmark D."/>
            <person name="Huntley M.A."/>
            <person name="Jaffe D.B."/>
            <person name="Jagadeeshan S."/>
            <person name="Jeck W.R."/>
            <person name="Johnson J."/>
            <person name="Jones C.D."/>
            <person name="Jordan W.C."/>
            <person name="Karpen G.H."/>
            <person name="Kataoka E."/>
            <person name="Keightley P.D."/>
            <person name="Kheradpour P."/>
            <person name="Kirkness E.F."/>
            <person name="Koerich L.B."/>
            <person name="Kristiansen K."/>
            <person name="Kudrna D."/>
            <person name="Kulathinal R.J."/>
            <person name="Kumar S."/>
            <person name="Kwok R."/>
            <person name="Lander E."/>
            <person name="Langley C.H."/>
            <person name="Lapoint R."/>
            <person name="Lazzaro B.P."/>
            <person name="Lee S.J."/>
            <person name="Levesque L."/>
            <person name="Li R."/>
            <person name="Lin C.F."/>
            <person name="Lin M.F."/>
            <person name="Lindblad-Toh K."/>
            <person name="Llopart A."/>
            <person name="Long M."/>
            <person name="Low L."/>
            <person name="Lozovsky E."/>
            <person name="Lu J."/>
            <person name="Luo M."/>
            <person name="Machado C.A."/>
            <person name="Makalowski W."/>
            <person name="Marzo M."/>
            <person name="Matsuda M."/>
            <person name="Matzkin L."/>
            <person name="McAllister B."/>
            <person name="McBride C.S."/>
            <person name="McKernan B."/>
            <person name="McKernan K."/>
            <person name="Mendez-Lago M."/>
            <person name="Minx P."/>
            <person name="Mollenhauer M.U."/>
            <person name="Montooth K."/>
            <person name="Mount S.M."/>
            <person name="Mu X."/>
            <person name="Myers E."/>
            <person name="Negre B."/>
            <person name="Newfeld S."/>
            <person name="Nielsen R."/>
            <person name="Noor M.A."/>
            <person name="O'Grady P."/>
            <person name="Pachter L."/>
            <person name="Papaceit M."/>
            <person name="Parisi M.J."/>
            <person name="Parisi M."/>
            <person name="Parts L."/>
            <person name="Pedersen J.S."/>
            <person name="Pesole G."/>
            <person name="Phillippy A.M."/>
            <person name="Ponting C.P."/>
            <person name="Pop M."/>
            <person name="Porcelli D."/>
            <person name="Powell J.R."/>
            <person name="Prohaska S."/>
            <person name="Pruitt K."/>
            <person name="Puig M."/>
            <person name="Quesneville H."/>
            <person name="Ram K.R."/>
            <person name="Rand D."/>
            <person name="Rasmussen M.D."/>
            <person name="Reed L.K."/>
            <person name="Reenan R."/>
            <person name="Reily A."/>
            <person name="Remington K.A."/>
            <person name="Rieger T.T."/>
            <person name="Ritchie M.G."/>
            <person name="Robin C."/>
            <person name="Rogers Y.H."/>
            <person name="Rohde C."/>
            <person name="Rozas J."/>
            <person name="Rubenfield M.J."/>
            <person name="Ruiz A."/>
            <person name="Russo S."/>
            <person name="Salzberg S.L."/>
            <person name="Sanchez-Gracia A."/>
            <person name="Saranga D.J."/>
            <person name="Sato H."/>
            <person name="Schaeffer S.W."/>
            <person name="Schatz M.C."/>
            <person name="Schlenke T."/>
            <person name="Schwartz R."/>
            <person name="Segarra C."/>
            <person name="Singh R.S."/>
            <person name="Sirot L."/>
            <person name="Sirota M."/>
            <person name="Sisneros N.B."/>
            <person name="Smith C.D."/>
            <person name="Smith T.F."/>
            <person name="Spieth J."/>
            <person name="Stage D.E."/>
            <person name="Stark A."/>
            <person name="Stephan W."/>
            <person name="Strausberg R.L."/>
            <person name="Strempel S."/>
            <person name="Sturgill D."/>
            <person name="Sutton G."/>
            <person name="Sutton G.G."/>
            <person name="Tao W."/>
            <person name="Teichmann S."/>
            <person name="Tobari Y.N."/>
            <person name="Tomimura Y."/>
            <person name="Tsolas J.M."/>
            <person name="Valente V.L."/>
            <person name="Venter E."/>
            <person name="Venter J.C."/>
            <person name="Vicario S."/>
            <person name="Vieira F.G."/>
            <person name="Vilella A.J."/>
            <person name="Villasante A."/>
            <person name="Walenz B."/>
            <person name="Wang J."/>
            <person name="Wasserman M."/>
            <person name="Watts T."/>
            <person name="Wilson D."/>
            <person name="Wilson R.K."/>
            <person name="Wing R.A."/>
            <person name="Wolfner M.F."/>
            <person name="Wong A."/>
            <person name="Wong G.K."/>
            <person name="Wu C.I."/>
            <person name="Wu G."/>
            <person name="Yamamoto D."/>
            <person name="Yang H.P."/>
            <person name="Yang S.P."/>
            <person name="Yorke J.A."/>
            <person name="Yoshida K."/>
            <person name="Zdobnov E."/>
            <person name="Zhang P."/>
            <person name="Zhang Y."/>
            <person name="Zimin A.V."/>
            <person name="Baldwin J."/>
            <person name="Abdouelleil A."/>
            <person name="Abdulkadir J."/>
            <person name="Abebe A."/>
            <person name="Abera B."/>
            <person name="Abreu J."/>
            <person name="Acer S.C."/>
            <person name="Aftuck L."/>
            <person name="Alexander A."/>
            <person name="An P."/>
            <person name="Anderson E."/>
            <person name="Anderson S."/>
            <person name="Arachi H."/>
            <person name="Azer M."/>
            <person name="Bachantsang P."/>
            <person name="Barry A."/>
            <person name="Bayul T."/>
            <person name="Berlin A."/>
            <person name="Bessette D."/>
            <person name="Bloom T."/>
            <person name="Blye J."/>
            <person name="Boguslavskiy L."/>
            <person name="Bonnet C."/>
            <person name="Boukhgalter B."/>
            <person name="Bourzgui I."/>
            <person name="Brown A."/>
            <person name="Cahill P."/>
            <person name="Channer S."/>
            <person name="Cheshatsang Y."/>
            <person name="Chuda L."/>
            <person name="Citroen M."/>
            <person name="Collymore A."/>
            <person name="Cooke P."/>
            <person name="Costello M."/>
            <person name="D'Aco K."/>
            <person name="Daza R."/>
            <person name="De Haan G."/>
            <person name="DeGray S."/>
            <person name="DeMaso C."/>
            <person name="Dhargay N."/>
            <person name="Dooley K."/>
            <person name="Dooley E."/>
            <person name="Doricent M."/>
            <person name="Dorje P."/>
            <person name="Dorjee K."/>
            <person name="Dupes A."/>
            <person name="Elong R."/>
            <person name="Falk J."/>
            <person name="Farina A."/>
            <person name="Faro S."/>
            <person name="Ferguson D."/>
            <person name="Fisher S."/>
            <person name="Foley C.D."/>
            <person name="Franke A."/>
            <person name="Friedrich D."/>
            <person name="Gadbois L."/>
            <person name="Gearin G."/>
            <person name="Gearin C.R."/>
            <person name="Giannoukos G."/>
            <person name="Goode T."/>
            <person name="Graham J."/>
            <person name="Grandbois E."/>
            <person name="Grewal S."/>
            <person name="Gyaltsen K."/>
            <person name="Hafez N."/>
            <person name="Hagos B."/>
            <person name="Hall J."/>
            <person name="Henson C."/>
            <person name="Hollinger A."/>
            <person name="Honan T."/>
            <person name="Huard M.D."/>
            <person name="Hughes L."/>
            <person name="Hurhula B."/>
            <person name="Husby M.E."/>
            <person name="Kamat A."/>
            <person name="Kanga B."/>
            <person name="Kashin S."/>
            <person name="Khazanovich D."/>
            <person name="Kisner P."/>
            <person name="Lance K."/>
            <person name="Lara M."/>
            <person name="Lee W."/>
            <person name="Lennon N."/>
            <person name="Letendre F."/>
            <person name="LeVine R."/>
            <person name="Lipovsky A."/>
            <person name="Liu X."/>
            <person name="Liu J."/>
            <person name="Liu S."/>
            <person name="Lokyitsang T."/>
            <person name="Lokyitsang Y."/>
            <person name="Lubonja R."/>
            <person name="Lui A."/>
            <person name="MacDonald P."/>
            <person name="Magnisalis V."/>
            <person name="Maru K."/>
            <person name="Matthews C."/>
            <person name="McCusker W."/>
            <person name="McDonough S."/>
            <person name="Mehta T."/>
            <person name="Meldrim J."/>
            <person name="Meneus L."/>
            <person name="Mihai O."/>
            <person name="Mihalev A."/>
            <person name="Mihova T."/>
            <person name="Mittelman R."/>
            <person name="Mlenga V."/>
            <person name="Montmayeur A."/>
            <person name="Mulrain L."/>
            <person name="Navidi A."/>
            <person name="Naylor J."/>
            <person name="Negash T."/>
            <person name="Nguyen T."/>
            <person name="Nguyen N."/>
            <person name="Nicol R."/>
            <person name="Norbu C."/>
            <person name="Norbu N."/>
            <person name="Novod N."/>
            <person name="O'Neill B."/>
            <person name="Osman S."/>
            <person name="Markiewicz E."/>
            <person name="Oyono O.L."/>
            <person name="Patti C."/>
            <person name="Phunkhang P."/>
            <person name="Pierre F."/>
            <person name="Priest M."/>
            <person name="Raghuraman S."/>
            <person name="Rege F."/>
            <person name="Reyes R."/>
            <person name="Rise C."/>
            <person name="Rogov P."/>
            <person name="Ross K."/>
            <person name="Ryan E."/>
            <person name="Settipalli S."/>
            <person name="Shea T."/>
            <person name="Sherpa N."/>
            <person name="Shi L."/>
            <person name="Shih D."/>
            <person name="Sparrow T."/>
            <person name="Spaulding J."/>
            <person name="Stalker J."/>
            <person name="Stange-Thomann N."/>
            <person name="Stavropoulos S."/>
            <person name="Stone C."/>
            <person name="Strader C."/>
            <person name="Tesfaye S."/>
            <person name="Thomson T."/>
            <person name="Thoulutsang Y."/>
            <person name="Thoulutsang D."/>
            <person name="Topham K."/>
            <person name="Topping I."/>
            <person name="Tsamla T."/>
            <person name="Vassiliev H."/>
            <person name="Vo A."/>
            <person name="Wangchuk T."/>
            <person name="Wangdi T."/>
            <person name="Weiand M."/>
            <person name="Wilkinson J."/>
            <person name="Wilson A."/>
            <person name="Yadav S."/>
            <person name="Young G."/>
            <person name="Yu Q."/>
            <person name="Zembek L."/>
            <person name="Zhong D."/>
            <person name="Zimmer A."/>
            <person name="Zwirko Z."/>
            <person name="Jaffe D.B."/>
            <person name="Alvarez P."/>
            <person name="Brockman W."/>
            <person name="Butler J."/>
            <person name="Chin C."/>
            <person name="Gnerre S."/>
            <person name="Grabherr M."/>
            <person name="Kleber M."/>
            <person name="Mauceli E."/>
            <person name="MacCallum I."/>
        </authorList>
    </citation>
    <scope>NUCLEOTIDE SEQUENCE [LARGE SCALE GENOMIC DNA]</scope>
    <source>
        <strain evidence="4">Tucson 15287-2541.00</strain>
    </source>
</reference>
<evidence type="ECO:0000256" key="2">
    <source>
        <dbReference type="SAM" id="MobiDB-lite"/>
    </source>
</evidence>